<protein>
    <recommendedName>
        <fullName evidence="3">DUF385 domain-containing protein</fullName>
    </recommendedName>
</protein>
<dbReference type="EMBL" id="BMCU01000001">
    <property type="protein sequence ID" value="GGF99544.1"/>
    <property type="molecule type" value="Genomic_DNA"/>
</dbReference>
<accession>A0A917CVE3</accession>
<evidence type="ECO:0000313" key="1">
    <source>
        <dbReference type="EMBL" id="GGF99544.1"/>
    </source>
</evidence>
<dbReference type="Proteomes" id="UP000654257">
    <property type="component" value="Unassembled WGS sequence"/>
</dbReference>
<dbReference type="AlphaFoldDB" id="A0A917CVE3"/>
<proteinExistence type="predicted"/>
<dbReference type="RefSeq" id="WP_188543700.1">
    <property type="nucleotide sequence ID" value="NZ_BMCU01000001.1"/>
</dbReference>
<organism evidence="1 2">
    <name type="scientific">Rhodococcoides trifolii</name>
    <dbReference type="NCBI Taxonomy" id="908250"/>
    <lineage>
        <taxon>Bacteria</taxon>
        <taxon>Bacillati</taxon>
        <taxon>Actinomycetota</taxon>
        <taxon>Actinomycetes</taxon>
        <taxon>Mycobacteriales</taxon>
        <taxon>Nocardiaceae</taxon>
        <taxon>Rhodococcoides</taxon>
    </lineage>
</organism>
<keyword evidence="2" id="KW-1185">Reference proteome</keyword>
<evidence type="ECO:0008006" key="3">
    <source>
        <dbReference type="Google" id="ProtNLM"/>
    </source>
</evidence>
<gene>
    <name evidence="1" type="ORF">GCM10007304_11740</name>
</gene>
<reference evidence="1" key="1">
    <citation type="journal article" date="2014" name="Int. J. Syst. Evol. Microbiol.">
        <title>Complete genome sequence of Corynebacterium casei LMG S-19264T (=DSM 44701T), isolated from a smear-ripened cheese.</title>
        <authorList>
            <consortium name="US DOE Joint Genome Institute (JGI-PGF)"/>
            <person name="Walter F."/>
            <person name="Albersmeier A."/>
            <person name="Kalinowski J."/>
            <person name="Ruckert C."/>
        </authorList>
    </citation>
    <scope>NUCLEOTIDE SEQUENCE</scope>
    <source>
        <strain evidence="1">CCM 7905</strain>
    </source>
</reference>
<dbReference type="InterPro" id="IPR012349">
    <property type="entry name" value="Split_barrel_FMN-bd"/>
</dbReference>
<reference evidence="1" key="2">
    <citation type="submission" date="2020-09" db="EMBL/GenBank/DDBJ databases">
        <authorList>
            <person name="Sun Q."/>
            <person name="Sedlacek I."/>
        </authorList>
    </citation>
    <scope>NUCLEOTIDE SEQUENCE</scope>
    <source>
        <strain evidence="1">CCM 7905</strain>
    </source>
</reference>
<dbReference type="Gene3D" id="2.30.110.10">
    <property type="entry name" value="Electron Transport, Fmn-binding Protein, Chain A"/>
    <property type="match status" value="1"/>
</dbReference>
<comment type="caution">
    <text evidence="1">The sequence shown here is derived from an EMBL/GenBank/DDBJ whole genome shotgun (WGS) entry which is preliminary data.</text>
</comment>
<sequence length="116" mass="12575">MDFGQVFRTAANGANKVMLPLLRNSPLAGVLNKSMAEVTYTGRKSGKQITLVVSYKRSGDTVRIAVVAPDAKSWWRNFLGDGAPMTLMFDGKPHEAHAIATRSDKGAVRVEAKLLT</sequence>
<name>A0A917CVE3_9NOCA</name>
<evidence type="ECO:0000313" key="2">
    <source>
        <dbReference type="Proteomes" id="UP000654257"/>
    </source>
</evidence>